<evidence type="ECO:0000313" key="3">
    <source>
        <dbReference type="EMBL" id="UWZ53251.1"/>
    </source>
</evidence>
<feature type="transmembrane region" description="Helical" evidence="1">
    <location>
        <begin position="366"/>
        <end position="388"/>
    </location>
</feature>
<dbReference type="Pfam" id="PF03372">
    <property type="entry name" value="Exo_endo_phos"/>
    <property type="match status" value="1"/>
</dbReference>
<dbReference type="InterPro" id="IPR036691">
    <property type="entry name" value="Endo/exonu/phosph_ase_sf"/>
</dbReference>
<dbReference type="GO" id="GO:0006506">
    <property type="term" value="P:GPI anchor biosynthetic process"/>
    <property type="evidence" value="ECO:0007669"/>
    <property type="project" value="TreeGrafter"/>
</dbReference>
<feature type="transmembrane region" description="Helical" evidence="1">
    <location>
        <begin position="309"/>
        <end position="329"/>
    </location>
</feature>
<feature type="transmembrane region" description="Helical" evidence="1">
    <location>
        <begin position="51"/>
        <end position="71"/>
    </location>
</feature>
<feature type="transmembrane region" description="Helical" evidence="1">
    <location>
        <begin position="224"/>
        <end position="242"/>
    </location>
</feature>
<keyword evidence="3" id="KW-0255">Endonuclease</keyword>
<feature type="transmembrane region" description="Helical" evidence="1">
    <location>
        <begin position="156"/>
        <end position="173"/>
    </location>
</feature>
<gene>
    <name evidence="3" type="ORF">Daura_42925</name>
</gene>
<feature type="transmembrane region" description="Helical" evidence="1">
    <location>
        <begin position="102"/>
        <end position="119"/>
    </location>
</feature>
<feature type="transmembrane region" description="Helical" evidence="1">
    <location>
        <begin position="185"/>
        <end position="212"/>
    </location>
</feature>
<evidence type="ECO:0000256" key="1">
    <source>
        <dbReference type="SAM" id="Phobius"/>
    </source>
</evidence>
<accession>A0A9Q9ICI0</accession>
<dbReference type="GO" id="GO:0004519">
    <property type="term" value="F:endonuclease activity"/>
    <property type="evidence" value="ECO:0007669"/>
    <property type="project" value="UniProtKB-KW"/>
</dbReference>
<dbReference type="KEGG" id="daur:Daura_42925"/>
<organism evidence="3 4">
    <name type="scientific">Dactylosporangium aurantiacum</name>
    <dbReference type="NCBI Taxonomy" id="35754"/>
    <lineage>
        <taxon>Bacteria</taxon>
        <taxon>Bacillati</taxon>
        <taxon>Actinomycetota</taxon>
        <taxon>Actinomycetes</taxon>
        <taxon>Micromonosporales</taxon>
        <taxon>Micromonosporaceae</taxon>
        <taxon>Dactylosporangium</taxon>
    </lineage>
</organism>
<reference evidence="3" key="1">
    <citation type="submission" date="2021-04" db="EMBL/GenBank/DDBJ databases">
        <title>Dactylosporangium aurantiacum NRRL B-8018 full assembly.</title>
        <authorList>
            <person name="Hartkoorn R.C."/>
            <person name="Beaudoing E."/>
            <person name="Hot D."/>
        </authorList>
    </citation>
    <scope>NUCLEOTIDE SEQUENCE</scope>
    <source>
        <strain evidence="3">NRRL B-8018</strain>
    </source>
</reference>
<feature type="transmembrane region" description="Helical" evidence="1">
    <location>
        <begin position="16"/>
        <end position="45"/>
    </location>
</feature>
<keyword evidence="3" id="KW-0378">Hydrolase</keyword>
<evidence type="ECO:0000313" key="4">
    <source>
        <dbReference type="Proteomes" id="UP001058003"/>
    </source>
</evidence>
<feature type="domain" description="Endonuclease/exonuclease/phosphatase" evidence="2">
    <location>
        <begin position="402"/>
        <end position="615"/>
    </location>
</feature>
<sequence length="623" mass="63472">MTPPSRLSFARTDPRVLAVAAGTLLLTDLLRVWLPSIITIFGQAASTPAELMGAFALLWFLVPFAVVPLAARWDAAKVALAGAAGLAAARLALVFVHGGQPQLYVASVGLLAGLCWLAASAVRGGPAATGVPFGLAAAALQHAALRTVDLSWQSRWWAAPIVALECLVLLWYQRRAAPGRSSAGAWFLAGPAMLLAGMFALSPAVATVAVSYRFEPVATTAPPALPELLLGLAVAGFLAGATGRLGGRVDRVLAAVLLLAAAALFGYGGPDGLFLALLLGCGALGRAFRAAEADAAPDQDAGRGPRAGYAALGGMVVFAVAAVAYYAAYDLGYPNQWVPLAVAAGPAAVLLRAGRGTPAVGLTWRSGLAALAVCLLVPLLGVTTAPAASAVAEPGRGLRLVAYNIRMGFGLDGTYRPGAAARAIAASDPDVVVLSEVDRAWLLNGGHDDLSVLAAELGMRYWFAPAADAVWGDAVLTDLPVGAVETVPLTAAGAPTGAQALGVVVRFGGREIAVVSTHIQPPPDAEPLVQVGEIAAFATRFGAGRPTLIAGDLNIEPGDASMRAFAAAGYADGFAAFRPVRTFPADRPVKQIDHVLVRGLTCTDVSVGGVVTSDHAPIVTTLT</sequence>
<keyword evidence="1" id="KW-0812">Transmembrane</keyword>
<dbReference type="InterPro" id="IPR005135">
    <property type="entry name" value="Endo/exonuclease/phosphatase"/>
</dbReference>
<proteinExistence type="predicted"/>
<dbReference type="Proteomes" id="UP001058003">
    <property type="component" value="Chromosome"/>
</dbReference>
<dbReference type="RefSeq" id="WP_052387583.1">
    <property type="nucleotide sequence ID" value="NZ_CP073767.1"/>
</dbReference>
<dbReference type="PANTHER" id="PTHR14859">
    <property type="entry name" value="CALCOFLUOR WHITE HYPERSENSITIVE PROTEIN PRECURSOR"/>
    <property type="match status" value="1"/>
</dbReference>
<dbReference type="PANTHER" id="PTHR14859:SF1">
    <property type="entry name" value="PGAP2-INTERACTING PROTEIN"/>
    <property type="match status" value="1"/>
</dbReference>
<feature type="transmembrane region" description="Helical" evidence="1">
    <location>
        <begin position="78"/>
        <end position="96"/>
    </location>
</feature>
<keyword evidence="1" id="KW-1133">Transmembrane helix</keyword>
<dbReference type="InterPro" id="IPR051916">
    <property type="entry name" value="GPI-anchor_lipid_remodeler"/>
</dbReference>
<feature type="transmembrane region" description="Helical" evidence="1">
    <location>
        <begin position="249"/>
        <end position="266"/>
    </location>
</feature>
<dbReference type="GO" id="GO:0016020">
    <property type="term" value="C:membrane"/>
    <property type="evidence" value="ECO:0007669"/>
    <property type="project" value="GOC"/>
</dbReference>
<dbReference type="EMBL" id="CP073767">
    <property type="protein sequence ID" value="UWZ53251.1"/>
    <property type="molecule type" value="Genomic_DNA"/>
</dbReference>
<dbReference type="AlphaFoldDB" id="A0A9Q9ICI0"/>
<dbReference type="Gene3D" id="3.60.10.10">
    <property type="entry name" value="Endonuclease/exonuclease/phosphatase"/>
    <property type="match status" value="1"/>
</dbReference>
<protein>
    <submittedName>
        <fullName evidence="3">Endonuclease/exonuclease/phosphatase family protein</fullName>
    </submittedName>
</protein>
<keyword evidence="1" id="KW-0472">Membrane</keyword>
<keyword evidence="3" id="KW-0540">Nuclease</keyword>
<dbReference type="OrthoDB" id="155529at2"/>
<keyword evidence="4" id="KW-1185">Reference proteome</keyword>
<evidence type="ECO:0000259" key="2">
    <source>
        <dbReference type="Pfam" id="PF03372"/>
    </source>
</evidence>
<dbReference type="SUPFAM" id="SSF56219">
    <property type="entry name" value="DNase I-like"/>
    <property type="match status" value="1"/>
</dbReference>
<name>A0A9Q9ICI0_9ACTN</name>